<accession>A0A6G3QNH4</accession>
<comment type="caution">
    <text evidence="13">The sequence shown here is derived from an EMBL/GenBank/DDBJ whole genome shotgun (WGS) entry which is preliminary data.</text>
</comment>
<feature type="non-terminal residue" evidence="13">
    <location>
        <position position="1"/>
    </location>
</feature>
<sequence length="273" mass="28577">ARGLLPDVRRMPDLVRGALSDAGRALDIGAAVARSTLDVRSSPALACESSGSRRTAGTVIDLDDVHRVRKSVGGTVNDVLIAVVAGALRRWLDERGDGSAGIAPRALIPVSRRRPRTAHPQGNRLSGYLMRLPVGERDPLARLTTVRDAMDRNKDAGPHRGAGAVALLADHVPALGHRLGGPFVGQAARLWFDVLVTSVPLPGFGLKLGGNQLGAVFPLAPLAPGHSLAVAVSTYRGRVHYGLVADGAAVPDLDRLALALSEEVETLLTVCDP</sequence>
<dbReference type="GO" id="GO:0004144">
    <property type="term" value="F:diacylglycerol O-acyltransferase activity"/>
    <property type="evidence" value="ECO:0007669"/>
    <property type="project" value="UniProtKB-EC"/>
</dbReference>
<evidence type="ECO:0000256" key="10">
    <source>
        <dbReference type="ARBA" id="ARBA00048109"/>
    </source>
</evidence>
<keyword evidence="9" id="KW-0012">Acyltransferase</keyword>
<evidence type="ECO:0000256" key="3">
    <source>
        <dbReference type="ARBA" id="ARBA00009587"/>
    </source>
</evidence>
<dbReference type="UniPathway" id="UPA00282"/>
<dbReference type="GO" id="GO:0006071">
    <property type="term" value="P:glycerol metabolic process"/>
    <property type="evidence" value="ECO:0007669"/>
    <property type="project" value="UniProtKB-KW"/>
</dbReference>
<reference evidence="13" key="1">
    <citation type="submission" date="2020-01" db="EMBL/GenBank/DDBJ databases">
        <title>Insect and environment-associated Actinomycetes.</title>
        <authorList>
            <person name="Currrie C."/>
            <person name="Chevrette M."/>
            <person name="Carlson C."/>
            <person name="Stubbendieck R."/>
            <person name="Wendt-Pienkowski E."/>
        </authorList>
    </citation>
    <scope>NUCLEOTIDE SEQUENCE</scope>
    <source>
        <strain evidence="13">SID14436</strain>
    </source>
</reference>
<dbReference type="InterPro" id="IPR004255">
    <property type="entry name" value="O-acyltransferase_WSD1_N"/>
</dbReference>
<dbReference type="EMBL" id="JAAGMD010000061">
    <property type="protein sequence ID" value="NEA84895.1"/>
    <property type="molecule type" value="Genomic_DNA"/>
</dbReference>
<dbReference type="InterPro" id="IPR009721">
    <property type="entry name" value="O-acyltransferase_WSD1_C"/>
</dbReference>
<dbReference type="GO" id="GO:0051701">
    <property type="term" value="P:biological process involved in interaction with host"/>
    <property type="evidence" value="ECO:0007669"/>
    <property type="project" value="TreeGrafter"/>
</dbReference>
<keyword evidence="8" id="KW-0443">Lipid metabolism</keyword>
<evidence type="ECO:0000256" key="1">
    <source>
        <dbReference type="ARBA" id="ARBA00004771"/>
    </source>
</evidence>
<dbReference type="EC" id="2.3.1.20" evidence="4"/>
<evidence type="ECO:0000259" key="12">
    <source>
        <dbReference type="Pfam" id="PF06974"/>
    </source>
</evidence>
<dbReference type="PANTHER" id="PTHR31650">
    <property type="entry name" value="O-ACYLTRANSFERASE (WSD1-LIKE) FAMILY PROTEIN"/>
    <property type="match status" value="1"/>
</dbReference>
<gene>
    <name evidence="13" type="ORF">G3I53_02130</name>
</gene>
<evidence type="ECO:0000256" key="9">
    <source>
        <dbReference type="ARBA" id="ARBA00023315"/>
    </source>
</evidence>
<evidence type="ECO:0000256" key="5">
    <source>
        <dbReference type="ARBA" id="ARBA00022516"/>
    </source>
</evidence>
<evidence type="ECO:0000256" key="7">
    <source>
        <dbReference type="ARBA" id="ARBA00022798"/>
    </source>
</evidence>
<keyword evidence="6" id="KW-0808">Transferase</keyword>
<dbReference type="GO" id="GO:0005886">
    <property type="term" value="C:plasma membrane"/>
    <property type="evidence" value="ECO:0007669"/>
    <property type="project" value="TreeGrafter"/>
</dbReference>
<protein>
    <recommendedName>
        <fullName evidence="4">diacylglycerol O-acyltransferase</fullName>
        <ecNumber evidence="4">2.3.1.20</ecNumber>
    </recommendedName>
</protein>
<keyword evidence="5" id="KW-0444">Lipid biosynthesis</keyword>
<proteinExistence type="inferred from homology"/>
<evidence type="ECO:0000259" key="11">
    <source>
        <dbReference type="Pfam" id="PF03007"/>
    </source>
</evidence>
<comment type="pathway">
    <text evidence="1">Glycerolipid metabolism; triacylglycerol biosynthesis.</text>
</comment>
<evidence type="ECO:0000256" key="8">
    <source>
        <dbReference type="ARBA" id="ARBA00023098"/>
    </source>
</evidence>
<keyword evidence="7" id="KW-0319">Glycerol metabolism</keyword>
<comment type="similarity">
    <text evidence="3">Belongs to the long-chain O-acyltransferase family.</text>
</comment>
<comment type="catalytic activity">
    <reaction evidence="10">
        <text>an acyl-CoA + a 1,2-diacyl-sn-glycerol = a triacyl-sn-glycerol + CoA</text>
        <dbReference type="Rhea" id="RHEA:10868"/>
        <dbReference type="ChEBI" id="CHEBI:17815"/>
        <dbReference type="ChEBI" id="CHEBI:57287"/>
        <dbReference type="ChEBI" id="CHEBI:58342"/>
        <dbReference type="ChEBI" id="CHEBI:64615"/>
        <dbReference type="EC" id="2.3.1.20"/>
    </reaction>
</comment>
<dbReference type="GO" id="GO:0071731">
    <property type="term" value="P:response to nitric oxide"/>
    <property type="evidence" value="ECO:0007669"/>
    <property type="project" value="TreeGrafter"/>
</dbReference>
<dbReference type="RefSeq" id="WP_164437972.1">
    <property type="nucleotide sequence ID" value="NZ_JAAGMD010000061.1"/>
</dbReference>
<dbReference type="PANTHER" id="PTHR31650:SF1">
    <property type="entry name" value="WAX ESTER SYNTHASE_DIACYLGLYCEROL ACYLTRANSFERASE 4-RELATED"/>
    <property type="match status" value="1"/>
</dbReference>
<dbReference type="AlphaFoldDB" id="A0A6G3QNH4"/>
<evidence type="ECO:0000256" key="6">
    <source>
        <dbReference type="ARBA" id="ARBA00022679"/>
    </source>
</evidence>
<dbReference type="GO" id="GO:0001666">
    <property type="term" value="P:response to hypoxia"/>
    <property type="evidence" value="ECO:0007669"/>
    <property type="project" value="TreeGrafter"/>
</dbReference>
<evidence type="ECO:0000256" key="2">
    <source>
        <dbReference type="ARBA" id="ARBA00005189"/>
    </source>
</evidence>
<feature type="domain" description="O-acyltransferase WSD1-like N-terminal" evidence="11">
    <location>
        <begin position="4"/>
        <end position="79"/>
    </location>
</feature>
<dbReference type="Pfam" id="PF06974">
    <property type="entry name" value="WS_DGAT_C"/>
    <property type="match status" value="1"/>
</dbReference>
<evidence type="ECO:0000256" key="4">
    <source>
        <dbReference type="ARBA" id="ARBA00013244"/>
    </source>
</evidence>
<feature type="domain" description="O-acyltransferase WSD1 C-terminal" evidence="12">
    <location>
        <begin position="122"/>
        <end position="266"/>
    </location>
</feature>
<evidence type="ECO:0000313" key="13">
    <source>
        <dbReference type="EMBL" id="NEA84895.1"/>
    </source>
</evidence>
<comment type="pathway">
    <text evidence="2">Lipid metabolism.</text>
</comment>
<organism evidence="13">
    <name type="scientific">Streptomyces sp. SID14436</name>
    <dbReference type="NCBI Taxonomy" id="2706070"/>
    <lineage>
        <taxon>Bacteria</taxon>
        <taxon>Bacillati</taxon>
        <taxon>Actinomycetota</taxon>
        <taxon>Actinomycetes</taxon>
        <taxon>Kitasatosporales</taxon>
        <taxon>Streptomycetaceae</taxon>
        <taxon>Streptomyces</taxon>
    </lineage>
</organism>
<name>A0A6G3QNH4_9ACTN</name>
<dbReference type="SUPFAM" id="SSF52777">
    <property type="entry name" value="CoA-dependent acyltransferases"/>
    <property type="match status" value="1"/>
</dbReference>
<dbReference type="Pfam" id="PF03007">
    <property type="entry name" value="WS_DGAT_cat"/>
    <property type="match status" value="1"/>
</dbReference>
<dbReference type="GO" id="GO:0019432">
    <property type="term" value="P:triglyceride biosynthetic process"/>
    <property type="evidence" value="ECO:0007669"/>
    <property type="project" value="UniProtKB-UniPathway"/>
</dbReference>
<dbReference type="InterPro" id="IPR045034">
    <property type="entry name" value="O-acyltransferase_WSD1-like"/>
</dbReference>